<dbReference type="InterPro" id="IPR036517">
    <property type="entry name" value="FF_domain_sf"/>
</dbReference>
<keyword evidence="2" id="KW-0507">mRNA processing</keyword>
<dbReference type="Gene3D" id="1.10.12.10">
    <property type="entry name" value="Lyase 2-enoyl-coa Hydratase, Chain A, domain 2"/>
    <property type="match status" value="1"/>
</dbReference>
<evidence type="ECO:0000313" key="10">
    <source>
        <dbReference type="EMBL" id="KAK6941149.1"/>
    </source>
</evidence>
<dbReference type="EMBL" id="JBAMMX010000005">
    <property type="protein sequence ID" value="KAK6941149.1"/>
    <property type="molecule type" value="Genomic_DNA"/>
</dbReference>
<comment type="function">
    <text evidence="6">Binds the phosphorylated C-terminal domain (CTD) of the largest subunit of RNA polymerase II and functions as a scaffold for RNA processing machineries. May be involved in pre-mRNA splicing.</text>
</comment>
<dbReference type="PANTHER" id="PTHR12265">
    <property type="entry name" value="TRANSMEMBRANE PROTEIN 53"/>
    <property type="match status" value="1"/>
</dbReference>
<dbReference type="Gene3D" id="1.10.10.440">
    <property type="entry name" value="FF domain"/>
    <property type="match status" value="1"/>
</dbReference>
<protein>
    <submittedName>
        <fullName evidence="10">FF domain</fullName>
    </submittedName>
</protein>
<comment type="subcellular location">
    <subcellularLocation>
        <location evidence="1">Nucleus</location>
    </subcellularLocation>
</comment>
<name>A0AAN8W0M7_9MAGN</name>
<sequence>MRDPIYTVFLLGLLDAEKRHFRRYVELYTESGVNAVTFVVRLRSLIGYDLGKRVESKVLELMQEIVKWVLESENDGRDRLLLFHTFSKTGWLVYGLILQHLQDRKDILEKFKGCVVDSGGNPKINPQLVHEQAEKAVGQRTKSDTAMVDSLTPIAASSSETPLAAATPVSSTIPIATSGVGSSPVSVMPVAAAGRVVRICHPKSCNLIRWSFYQAKKGMAVAGKVIVTPLEEKAADEEPLFFANKQDSKNAFKSLLESANVELDWNWEQAMRVIINGPRYTALKTLGERKQAFNENADSANFSIYIRSKSGFVFDESTLPYSTCFPQAFYYEGKAIMSNKEFGNLKEELKWEGSNVVMLSSHEQKFLEASMAYMEGTEIVVEGPRCSFRSRKVRRFDASYGCSIMSRLLENLEKETLEWCRGILRNSPTAIQVLKSALNAIDDGHAGM</sequence>
<keyword evidence="11" id="KW-1185">Reference proteome</keyword>
<dbReference type="InterPro" id="IPR008547">
    <property type="entry name" value="DUF829_TMEM53"/>
</dbReference>
<comment type="similarity">
    <text evidence="7">Belongs to the PRPF40 family.</text>
</comment>
<dbReference type="PANTHER" id="PTHR12265:SF11">
    <property type="entry name" value="ALPHA_BETA-HYDROLASES SUPERFAMILY PROTEIN"/>
    <property type="match status" value="1"/>
</dbReference>
<dbReference type="PROSITE" id="PS51676">
    <property type="entry name" value="FF"/>
    <property type="match status" value="1"/>
</dbReference>
<evidence type="ECO:0000256" key="8">
    <source>
        <dbReference type="ARBA" id="ARBA00064817"/>
    </source>
</evidence>
<keyword evidence="3" id="KW-0677">Repeat</keyword>
<evidence type="ECO:0000256" key="2">
    <source>
        <dbReference type="ARBA" id="ARBA00022664"/>
    </source>
</evidence>
<evidence type="ECO:0000256" key="7">
    <source>
        <dbReference type="ARBA" id="ARBA00061317"/>
    </source>
</evidence>
<dbReference type="GO" id="GO:0008380">
    <property type="term" value="P:RNA splicing"/>
    <property type="evidence" value="ECO:0007669"/>
    <property type="project" value="UniProtKB-KW"/>
</dbReference>
<comment type="subunit">
    <text evidence="8">Interacts (via the WW domains) with the phosphorylated C-terminal domain of NRPB1 (via CTD domain).</text>
</comment>
<dbReference type="InterPro" id="IPR014748">
    <property type="entry name" value="Enoyl-CoA_hydra_C"/>
</dbReference>
<dbReference type="GO" id="GO:0070063">
    <property type="term" value="F:RNA polymerase binding"/>
    <property type="evidence" value="ECO:0007669"/>
    <property type="project" value="UniProtKB-ARBA"/>
</dbReference>
<feature type="domain" description="FF" evidence="9">
    <location>
        <begin position="245"/>
        <end position="299"/>
    </location>
</feature>
<proteinExistence type="inferred from homology"/>
<gene>
    <name evidence="10" type="ORF">RJ641_030680</name>
</gene>
<evidence type="ECO:0000256" key="1">
    <source>
        <dbReference type="ARBA" id="ARBA00004123"/>
    </source>
</evidence>
<evidence type="ECO:0000256" key="6">
    <source>
        <dbReference type="ARBA" id="ARBA00056384"/>
    </source>
</evidence>
<dbReference type="GO" id="GO:0005634">
    <property type="term" value="C:nucleus"/>
    <property type="evidence" value="ECO:0007669"/>
    <property type="project" value="UniProtKB-SubCell"/>
</dbReference>
<evidence type="ECO:0000259" key="9">
    <source>
        <dbReference type="PROSITE" id="PS51676"/>
    </source>
</evidence>
<accession>A0AAN8W0M7</accession>
<dbReference type="SMART" id="SM00441">
    <property type="entry name" value="FF"/>
    <property type="match status" value="1"/>
</dbReference>
<organism evidence="10 11">
    <name type="scientific">Dillenia turbinata</name>
    <dbReference type="NCBI Taxonomy" id="194707"/>
    <lineage>
        <taxon>Eukaryota</taxon>
        <taxon>Viridiplantae</taxon>
        <taxon>Streptophyta</taxon>
        <taxon>Embryophyta</taxon>
        <taxon>Tracheophyta</taxon>
        <taxon>Spermatophyta</taxon>
        <taxon>Magnoliopsida</taxon>
        <taxon>eudicotyledons</taxon>
        <taxon>Gunneridae</taxon>
        <taxon>Pentapetalae</taxon>
        <taxon>Dilleniales</taxon>
        <taxon>Dilleniaceae</taxon>
        <taxon>Dillenia</taxon>
    </lineage>
</organism>
<dbReference type="Proteomes" id="UP001370490">
    <property type="component" value="Unassembled WGS sequence"/>
</dbReference>
<dbReference type="FunFam" id="1.10.10.440:FF:000013">
    <property type="entry name" value="pre-mRNA-processing protein 40A isoform X1"/>
    <property type="match status" value="1"/>
</dbReference>
<reference evidence="10 11" key="1">
    <citation type="submission" date="2023-12" db="EMBL/GenBank/DDBJ databases">
        <title>A high-quality genome assembly for Dillenia turbinata (Dilleniales).</title>
        <authorList>
            <person name="Chanderbali A."/>
        </authorList>
    </citation>
    <scope>NUCLEOTIDE SEQUENCE [LARGE SCALE GENOMIC DNA]</scope>
    <source>
        <strain evidence="10">LSX21</strain>
        <tissue evidence="10">Leaf</tissue>
    </source>
</reference>
<keyword evidence="4" id="KW-0508">mRNA splicing</keyword>
<dbReference type="GO" id="GO:0006397">
    <property type="term" value="P:mRNA processing"/>
    <property type="evidence" value="ECO:0007669"/>
    <property type="project" value="UniProtKB-KW"/>
</dbReference>
<dbReference type="SUPFAM" id="SSF81698">
    <property type="entry name" value="FF domain"/>
    <property type="match status" value="1"/>
</dbReference>
<comment type="caution">
    <text evidence="10">The sequence shown here is derived from an EMBL/GenBank/DDBJ whole genome shotgun (WGS) entry which is preliminary data.</text>
</comment>
<evidence type="ECO:0000256" key="5">
    <source>
        <dbReference type="ARBA" id="ARBA00023242"/>
    </source>
</evidence>
<dbReference type="Pfam" id="PF01846">
    <property type="entry name" value="FF"/>
    <property type="match status" value="1"/>
</dbReference>
<evidence type="ECO:0000256" key="3">
    <source>
        <dbReference type="ARBA" id="ARBA00022737"/>
    </source>
</evidence>
<keyword evidence="5" id="KW-0539">Nucleus</keyword>
<evidence type="ECO:0000313" key="11">
    <source>
        <dbReference type="Proteomes" id="UP001370490"/>
    </source>
</evidence>
<evidence type="ECO:0000256" key="4">
    <source>
        <dbReference type="ARBA" id="ARBA00023187"/>
    </source>
</evidence>
<dbReference type="Pfam" id="PF05705">
    <property type="entry name" value="DUF829"/>
    <property type="match status" value="1"/>
</dbReference>
<dbReference type="AlphaFoldDB" id="A0AAN8W0M7"/>
<dbReference type="InterPro" id="IPR002713">
    <property type="entry name" value="FF_domain"/>
</dbReference>